<organism evidence="1">
    <name type="scientific">marine sediment metagenome</name>
    <dbReference type="NCBI Taxonomy" id="412755"/>
    <lineage>
        <taxon>unclassified sequences</taxon>
        <taxon>metagenomes</taxon>
        <taxon>ecological metagenomes</taxon>
    </lineage>
</organism>
<sequence length="45" mass="5239">MEKGRKLLKLFRKEQLKRDNVGCMCGDCTEDMDNALNNYIQGKCK</sequence>
<proteinExistence type="predicted"/>
<accession>A0A0F9T5V5</accession>
<protein>
    <submittedName>
        <fullName evidence="1">Uncharacterized protein</fullName>
    </submittedName>
</protein>
<gene>
    <name evidence="1" type="ORF">LCGC14_0694180</name>
</gene>
<dbReference type="AlphaFoldDB" id="A0A0F9T5V5"/>
<evidence type="ECO:0000313" key="1">
    <source>
        <dbReference type="EMBL" id="KKN44316.1"/>
    </source>
</evidence>
<reference evidence="1" key="1">
    <citation type="journal article" date="2015" name="Nature">
        <title>Complex archaea that bridge the gap between prokaryotes and eukaryotes.</title>
        <authorList>
            <person name="Spang A."/>
            <person name="Saw J.H."/>
            <person name="Jorgensen S.L."/>
            <person name="Zaremba-Niedzwiedzka K."/>
            <person name="Martijn J."/>
            <person name="Lind A.E."/>
            <person name="van Eijk R."/>
            <person name="Schleper C."/>
            <person name="Guy L."/>
            <person name="Ettema T.J."/>
        </authorList>
    </citation>
    <scope>NUCLEOTIDE SEQUENCE</scope>
</reference>
<comment type="caution">
    <text evidence="1">The sequence shown here is derived from an EMBL/GenBank/DDBJ whole genome shotgun (WGS) entry which is preliminary data.</text>
</comment>
<name>A0A0F9T5V5_9ZZZZ</name>
<dbReference type="EMBL" id="LAZR01001457">
    <property type="protein sequence ID" value="KKN44316.1"/>
    <property type="molecule type" value="Genomic_DNA"/>
</dbReference>